<reference evidence="1 2" key="1">
    <citation type="submission" date="2021-06" db="EMBL/GenBank/DDBJ databases">
        <title>Clostridia strains as spoilage organisms.</title>
        <authorList>
            <person name="Wambui J."/>
            <person name="Stephan R."/>
            <person name="Stevens M.J.A."/>
        </authorList>
    </citation>
    <scope>NUCLEOTIDE SEQUENCE [LARGE SCALE GENOMIC DNA]</scope>
    <source>
        <strain evidence="1 2">DSM 14204</strain>
    </source>
</reference>
<protein>
    <recommendedName>
        <fullName evidence="3">Cyclic lactone autoinducer peptide</fullName>
    </recommendedName>
</protein>
<evidence type="ECO:0000313" key="1">
    <source>
        <dbReference type="EMBL" id="MBU3158373.1"/>
    </source>
</evidence>
<gene>
    <name evidence="1" type="ORF">KPL37_01125</name>
</gene>
<sequence length="45" mass="4852">MKKFKKSNIINMLGLCLIAVAGIITNTASLGFFGEIDPPESLLNK</sequence>
<dbReference type="Proteomes" id="UP000776252">
    <property type="component" value="Unassembled WGS sequence"/>
</dbReference>
<dbReference type="RefSeq" id="WP_216145389.1">
    <property type="nucleotide sequence ID" value="NZ_JAHLDV010000002.1"/>
</dbReference>
<proteinExistence type="predicted"/>
<organism evidence="1 2">
    <name type="scientific">Clostridium frigoris</name>
    <dbReference type="NCBI Taxonomy" id="205327"/>
    <lineage>
        <taxon>Bacteria</taxon>
        <taxon>Bacillati</taxon>
        <taxon>Bacillota</taxon>
        <taxon>Clostridia</taxon>
        <taxon>Eubacteriales</taxon>
        <taxon>Clostridiaceae</taxon>
        <taxon>Clostridium</taxon>
    </lineage>
</organism>
<comment type="caution">
    <text evidence="1">The sequence shown here is derived from an EMBL/GenBank/DDBJ whole genome shotgun (WGS) entry which is preliminary data.</text>
</comment>
<evidence type="ECO:0000313" key="2">
    <source>
        <dbReference type="Proteomes" id="UP000776252"/>
    </source>
</evidence>
<evidence type="ECO:0008006" key="3">
    <source>
        <dbReference type="Google" id="ProtNLM"/>
    </source>
</evidence>
<keyword evidence="2" id="KW-1185">Reference proteome</keyword>
<name>A0ABS6BN66_9CLOT</name>
<dbReference type="EMBL" id="JAHLDV010000002">
    <property type="protein sequence ID" value="MBU3158373.1"/>
    <property type="molecule type" value="Genomic_DNA"/>
</dbReference>
<accession>A0ABS6BN66</accession>